<reference evidence="1 2" key="1">
    <citation type="submission" date="2022-08" db="EMBL/GenBank/DDBJ databases">
        <title>Bacterial and archaeal communities from various locations to study Microbial Dark Matter (Phase II).</title>
        <authorList>
            <person name="Stepanauskas R."/>
        </authorList>
    </citation>
    <scope>NUCLEOTIDE SEQUENCE [LARGE SCALE GENOMIC DNA]</scope>
    <source>
        <strain evidence="1 2">PD1</strain>
    </source>
</reference>
<dbReference type="Proteomes" id="UP001204798">
    <property type="component" value="Unassembled WGS sequence"/>
</dbReference>
<dbReference type="RefSeq" id="WP_259094442.1">
    <property type="nucleotide sequence ID" value="NZ_CP130454.1"/>
</dbReference>
<dbReference type="EMBL" id="JANUCP010000002">
    <property type="protein sequence ID" value="MCS3918517.1"/>
    <property type="molecule type" value="Genomic_DNA"/>
</dbReference>
<accession>A0ABT2EKN6</accession>
<proteinExistence type="predicted"/>
<protein>
    <submittedName>
        <fullName evidence="1">Nucleic acid-binding protein</fullName>
    </submittedName>
</protein>
<gene>
    <name evidence="1" type="ORF">M2350_000917</name>
</gene>
<name>A0ABT2EKN6_9BACT</name>
<keyword evidence="2" id="KW-1185">Reference proteome</keyword>
<sequence>MVGSVGILFRAYTEGRLDKAELIQAINKLFTESSLYLSEGLKRRVMKRLRAIDC</sequence>
<organism evidence="1 2">
    <name type="scientific">Candidatus Fervidibacter sacchari</name>
    <dbReference type="NCBI Taxonomy" id="1448929"/>
    <lineage>
        <taxon>Bacteria</taxon>
        <taxon>Candidatus Fervidibacterota</taxon>
        <taxon>Candidatus Fervidibacter</taxon>
    </lineage>
</organism>
<evidence type="ECO:0000313" key="1">
    <source>
        <dbReference type="EMBL" id="MCS3918517.1"/>
    </source>
</evidence>
<evidence type="ECO:0000313" key="2">
    <source>
        <dbReference type="Proteomes" id="UP001204798"/>
    </source>
</evidence>
<comment type="caution">
    <text evidence="1">The sequence shown here is derived from an EMBL/GenBank/DDBJ whole genome shotgun (WGS) entry which is preliminary data.</text>
</comment>